<dbReference type="SUPFAM" id="SSF52096">
    <property type="entry name" value="ClpP/crotonase"/>
    <property type="match status" value="1"/>
</dbReference>
<organism evidence="1 2">
    <name type="scientific">Amycolatopsis minnesotensis</name>
    <dbReference type="NCBI Taxonomy" id="337894"/>
    <lineage>
        <taxon>Bacteria</taxon>
        <taxon>Bacillati</taxon>
        <taxon>Actinomycetota</taxon>
        <taxon>Actinomycetes</taxon>
        <taxon>Pseudonocardiales</taxon>
        <taxon>Pseudonocardiaceae</taxon>
        <taxon>Amycolatopsis</taxon>
    </lineage>
</organism>
<accession>A0ABN2SD02</accession>
<protein>
    <submittedName>
        <fullName evidence="1">Enoyl-CoA hydratase/isomerase family protein</fullName>
    </submittedName>
</protein>
<dbReference type="PANTHER" id="PTHR11941">
    <property type="entry name" value="ENOYL-COA HYDRATASE-RELATED"/>
    <property type="match status" value="1"/>
</dbReference>
<dbReference type="Pfam" id="PF00378">
    <property type="entry name" value="ECH_1"/>
    <property type="match status" value="1"/>
</dbReference>
<dbReference type="EMBL" id="BAAANN010000040">
    <property type="protein sequence ID" value="GAA1984553.1"/>
    <property type="molecule type" value="Genomic_DNA"/>
</dbReference>
<proteinExistence type="predicted"/>
<sequence>MTTAPAAPATVEFSEHGLAVLTIDAGPLNLYTAQLHEALDAALDEVEAEHTRALLVRAEGKIVSGGVDVGLFAAQDGPDRAKVLFDRMLALPNRIAALPFPTVFAAHGLCLTWAFEVAVACDLLLATDNAKFGLVEKVVGLTPTMGGTQRLAARAGVARAKEFVMTGDRYSAATLERWNVVNRVLPADGFDEAARAFAASLAEGPTKAHAATKEVLAHFERGGVDEANEHITAIAADLYRTRDLPAAVRSFLADGPGKATFTGN</sequence>
<evidence type="ECO:0000313" key="2">
    <source>
        <dbReference type="Proteomes" id="UP001501116"/>
    </source>
</evidence>
<name>A0ABN2SD02_9PSEU</name>
<evidence type="ECO:0000313" key="1">
    <source>
        <dbReference type="EMBL" id="GAA1984553.1"/>
    </source>
</evidence>
<comment type="caution">
    <text evidence="1">The sequence shown here is derived from an EMBL/GenBank/DDBJ whole genome shotgun (WGS) entry which is preliminary data.</text>
</comment>
<dbReference type="Proteomes" id="UP001501116">
    <property type="component" value="Unassembled WGS sequence"/>
</dbReference>
<dbReference type="InterPro" id="IPR029045">
    <property type="entry name" value="ClpP/crotonase-like_dom_sf"/>
</dbReference>
<dbReference type="InterPro" id="IPR001753">
    <property type="entry name" value="Enoyl-CoA_hydra/iso"/>
</dbReference>
<reference evidence="1 2" key="1">
    <citation type="journal article" date="2019" name="Int. J. Syst. Evol. Microbiol.">
        <title>The Global Catalogue of Microorganisms (GCM) 10K type strain sequencing project: providing services to taxonomists for standard genome sequencing and annotation.</title>
        <authorList>
            <consortium name="The Broad Institute Genomics Platform"/>
            <consortium name="The Broad Institute Genome Sequencing Center for Infectious Disease"/>
            <person name="Wu L."/>
            <person name="Ma J."/>
        </authorList>
    </citation>
    <scope>NUCLEOTIDE SEQUENCE [LARGE SCALE GENOMIC DNA]</scope>
    <source>
        <strain evidence="1 2">JCM 14545</strain>
    </source>
</reference>
<dbReference type="CDD" id="cd06558">
    <property type="entry name" value="crotonase-like"/>
    <property type="match status" value="1"/>
</dbReference>
<keyword evidence="2" id="KW-1185">Reference proteome</keyword>
<dbReference type="RefSeq" id="WP_344429400.1">
    <property type="nucleotide sequence ID" value="NZ_BAAANN010000040.1"/>
</dbReference>
<gene>
    <name evidence="1" type="ORF">GCM10009754_72440</name>
</gene>
<dbReference type="Gene3D" id="3.90.226.10">
    <property type="entry name" value="2-enoyl-CoA Hydratase, Chain A, domain 1"/>
    <property type="match status" value="1"/>
</dbReference>
<dbReference type="PANTHER" id="PTHR11941:SF54">
    <property type="entry name" value="ENOYL-COA HYDRATASE, MITOCHONDRIAL"/>
    <property type="match status" value="1"/>
</dbReference>